<dbReference type="EMBL" id="BBPA01000035">
    <property type="protein sequence ID" value="GAL93288.1"/>
    <property type="molecule type" value="Genomic_DNA"/>
</dbReference>
<organism evidence="1 2">
    <name type="scientific">Microcystis aeruginosa NIES-44</name>
    <dbReference type="NCBI Taxonomy" id="449439"/>
    <lineage>
        <taxon>Bacteria</taxon>
        <taxon>Bacillati</taxon>
        <taxon>Cyanobacteriota</taxon>
        <taxon>Cyanophyceae</taxon>
        <taxon>Oscillatoriophycideae</taxon>
        <taxon>Chroococcales</taxon>
        <taxon>Microcystaceae</taxon>
        <taxon>Microcystis</taxon>
    </lineage>
</organism>
<protein>
    <submittedName>
        <fullName evidence="1">Uncharacterized protein</fullName>
    </submittedName>
</protein>
<evidence type="ECO:0000313" key="1">
    <source>
        <dbReference type="EMBL" id="GAL93288.1"/>
    </source>
</evidence>
<name>A0A0A1VUW4_MICAE</name>
<comment type="caution">
    <text evidence="1">The sequence shown here is derived from an EMBL/GenBank/DDBJ whole genome shotgun (WGS) entry which is preliminary data.</text>
</comment>
<accession>A0A0A1VUW4</accession>
<reference evidence="2" key="1">
    <citation type="journal article" date="2015" name="Genome">
        <title>Whole Genome Sequence of the Non-Microcystin-Producing Microcystis aeruginosa Strain NIES-44.</title>
        <authorList>
            <person name="Okano K."/>
            <person name="Miyata N."/>
            <person name="Ozaki Y."/>
        </authorList>
    </citation>
    <scope>NUCLEOTIDE SEQUENCE [LARGE SCALE GENOMIC DNA]</scope>
    <source>
        <strain evidence="2">NIES-44</strain>
    </source>
</reference>
<gene>
    <name evidence="1" type="ORF">N44_01975</name>
</gene>
<dbReference type="Proteomes" id="UP000030321">
    <property type="component" value="Unassembled WGS sequence"/>
</dbReference>
<proteinExistence type="predicted"/>
<dbReference type="AlphaFoldDB" id="A0A0A1VUW4"/>
<evidence type="ECO:0000313" key="2">
    <source>
        <dbReference type="Proteomes" id="UP000030321"/>
    </source>
</evidence>
<sequence>MVRAIIRAASTPNYMSDTSAVKKYLAHWFQLGKKVICPKNQAMLFPLPIFNADRYSSEFEDCWQKILDPQSGDCYLEGTQQTIQDLLSPQWEFHPCARCTIPVPIEVMGQSGLSCPCHDLSNWPNLELPLPHLPVNSQENLDRIRQRLLKNSHPH</sequence>